<accession>A0ABC8RVT0</accession>
<comment type="caution">
    <text evidence="2">The sequence shown here is derived from an EMBL/GenBank/DDBJ whole genome shotgun (WGS) entry which is preliminary data.</text>
</comment>
<dbReference type="EMBL" id="CAUOFW020001536">
    <property type="protein sequence ID" value="CAK9146097.1"/>
    <property type="molecule type" value="Genomic_DNA"/>
</dbReference>
<protein>
    <submittedName>
        <fullName evidence="2">Uncharacterized protein</fullName>
    </submittedName>
</protein>
<reference evidence="2 3" key="1">
    <citation type="submission" date="2024-02" db="EMBL/GenBank/DDBJ databases">
        <authorList>
            <person name="Vignale AGUSTIN F."/>
            <person name="Sosa J E."/>
            <person name="Modenutti C."/>
        </authorList>
    </citation>
    <scope>NUCLEOTIDE SEQUENCE [LARGE SCALE GENOMIC DNA]</scope>
</reference>
<feature type="region of interest" description="Disordered" evidence="1">
    <location>
        <begin position="135"/>
        <end position="160"/>
    </location>
</feature>
<feature type="region of interest" description="Disordered" evidence="1">
    <location>
        <begin position="37"/>
        <end position="61"/>
    </location>
</feature>
<proteinExistence type="predicted"/>
<dbReference type="AlphaFoldDB" id="A0ABC8RVT0"/>
<evidence type="ECO:0000256" key="1">
    <source>
        <dbReference type="SAM" id="MobiDB-lite"/>
    </source>
</evidence>
<keyword evidence="3" id="KW-1185">Reference proteome</keyword>
<evidence type="ECO:0000313" key="2">
    <source>
        <dbReference type="EMBL" id="CAK9146097.1"/>
    </source>
</evidence>
<evidence type="ECO:0000313" key="3">
    <source>
        <dbReference type="Proteomes" id="UP001642360"/>
    </source>
</evidence>
<dbReference type="PANTHER" id="PTHR33972">
    <property type="entry name" value="EXPRESSED PROTEIN"/>
    <property type="match status" value="1"/>
</dbReference>
<sequence length="160" mass="18086">MARSMSQTLIRTSQSSFLATKPPPPQHFTRLVAFRNQSSQSENSHVVDPNHIDPETEKRNAPAVRRIEDAIHRIIVKRLAPDWLPFYPGASYWVPPKRESYGIAEIFRKMSNSLNEEEVMSLTMTRGWPSATFFVDGAPSNPPEIETSSKSISKSEDEEG</sequence>
<feature type="region of interest" description="Disordered" evidence="1">
    <location>
        <begin position="1"/>
        <end position="24"/>
    </location>
</feature>
<organism evidence="2 3">
    <name type="scientific">Ilex paraguariensis</name>
    <name type="common">yerba mate</name>
    <dbReference type="NCBI Taxonomy" id="185542"/>
    <lineage>
        <taxon>Eukaryota</taxon>
        <taxon>Viridiplantae</taxon>
        <taxon>Streptophyta</taxon>
        <taxon>Embryophyta</taxon>
        <taxon>Tracheophyta</taxon>
        <taxon>Spermatophyta</taxon>
        <taxon>Magnoliopsida</taxon>
        <taxon>eudicotyledons</taxon>
        <taxon>Gunneridae</taxon>
        <taxon>Pentapetalae</taxon>
        <taxon>asterids</taxon>
        <taxon>campanulids</taxon>
        <taxon>Aquifoliales</taxon>
        <taxon>Aquifoliaceae</taxon>
        <taxon>Ilex</taxon>
    </lineage>
</organism>
<feature type="compositionally biased region" description="Basic and acidic residues" evidence="1">
    <location>
        <begin position="48"/>
        <end position="61"/>
    </location>
</feature>
<dbReference type="PANTHER" id="PTHR33972:SF2">
    <property type="entry name" value="OS04G0606700 PROTEIN"/>
    <property type="match status" value="1"/>
</dbReference>
<feature type="compositionally biased region" description="Polar residues" evidence="1">
    <location>
        <begin position="1"/>
        <end position="18"/>
    </location>
</feature>
<dbReference type="Proteomes" id="UP001642360">
    <property type="component" value="Unassembled WGS sequence"/>
</dbReference>
<name>A0ABC8RVT0_9AQUA</name>
<gene>
    <name evidence="2" type="ORF">ILEXP_LOCUS13934</name>
</gene>